<evidence type="ECO:0000256" key="5">
    <source>
        <dbReference type="ARBA" id="ARBA00037300"/>
    </source>
</evidence>
<dbReference type="EMBL" id="PUHW01000220">
    <property type="protein sequence ID" value="KAG0687756.1"/>
    <property type="molecule type" value="Genomic_DNA"/>
</dbReference>
<dbReference type="Proteomes" id="UP000697127">
    <property type="component" value="Unassembled WGS sequence"/>
</dbReference>
<keyword evidence="2" id="KW-0690">Ribosome biogenesis</keyword>
<dbReference type="Pfam" id="PF04900">
    <property type="entry name" value="Fcf1"/>
    <property type="match status" value="1"/>
</dbReference>
<dbReference type="InterPro" id="IPR057776">
    <property type="entry name" value="UTP23_sensor"/>
</dbReference>
<evidence type="ECO:0000256" key="8">
    <source>
        <dbReference type="SAM" id="MobiDB-lite"/>
    </source>
</evidence>
<reference evidence="10" key="1">
    <citation type="submission" date="2020-11" db="EMBL/GenBank/DDBJ databases">
        <title>Kefir isolates.</title>
        <authorList>
            <person name="Marcisauskas S."/>
            <person name="Kim Y."/>
            <person name="Blasche S."/>
        </authorList>
    </citation>
    <scope>NUCLEOTIDE SEQUENCE</scope>
    <source>
        <strain evidence="10">Olga-1</strain>
    </source>
</reference>
<evidence type="ECO:0000313" key="11">
    <source>
        <dbReference type="Proteomes" id="UP000697127"/>
    </source>
</evidence>
<keyword evidence="3" id="KW-0698">rRNA processing</keyword>
<keyword evidence="4" id="KW-0539">Nucleus</keyword>
<proteinExistence type="inferred from homology"/>
<comment type="subcellular location">
    <subcellularLocation>
        <location evidence="1">Nucleus</location>
        <location evidence="1">Nucleolus</location>
    </subcellularLocation>
</comment>
<comment type="function">
    <text evidence="5">Involved in rRNA-processing and ribosome biogenesis.</text>
</comment>
<dbReference type="Gene3D" id="3.40.50.1010">
    <property type="entry name" value="5'-nuclease"/>
    <property type="match status" value="1"/>
</dbReference>
<feature type="domain" description="UTP23 sensor motif region" evidence="9">
    <location>
        <begin position="198"/>
        <end position="216"/>
    </location>
</feature>
<comment type="caution">
    <text evidence="10">The sequence shown here is derived from an EMBL/GenBank/DDBJ whole genome shotgun (WGS) entry which is preliminary data.</text>
</comment>
<accession>A0A9P6WIH7</accession>
<comment type="similarity">
    <text evidence="6">Belongs to the UTP23/FCF1 family. UTP23 subfamily.</text>
</comment>
<sequence>MRQKRAKQYRKQIQTLKTTFKFKTPIQCVVDDSTLLEAIKANYDLIKGMNTIVQNETKFFITQCCIEHLYESKNQLAIDLAKRMEKRRCNHKETLSSFDCIKSITNIDGENKFRYLVVTQDENLRTSLRNIAGVPLCFLYRSVLVMEPMSKVTKRVVDAVERLKLTQGLNSSDAGKRLRDIEEDLQENDESINQPQKKKIKNKIKGVNPLAMKKKQQKKPNQDSKTKQSVNDANKEENNEKKKKSRKRKHNKSTVGAEIHNQTDDVEEPLTTETKPAEIKAT</sequence>
<protein>
    <recommendedName>
        <fullName evidence="7">U three protein 23</fullName>
    </recommendedName>
</protein>
<evidence type="ECO:0000313" key="10">
    <source>
        <dbReference type="EMBL" id="KAG0687756.1"/>
    </source>
</evidence>
<keyword evidence="11" id="KW-1185">Reference proteome</keyword>
<organism evidence="10 11">
    <name type="scientific">Pichia californica</name>
    <dbReference type="NCBI Taxonomy" id="460514"/>
    <lineage>
        <taxon>Eukaryota</taxon>
        <taxon>Fungi</taxon>
        <taxon>Dikarya</taxon>
        <taxon>Ascomycota</taxon>
        <taxon>Saccharomycotina</taxon>
        <taxon>Pichiomycetes</taxon>
        <taxon>Pichiales</taxon>
        <taxon>Pichiaceae</taxon>
        <taxon>Pichia</taxon>
    </lineage>
</organism>
<name>A0A9P6WIH7_9ASCO</name>
<dbReference type="AlphaFoldDB" id="A0A9P6WIH7"/>
<evidence type="ECO:0000256" key="7">
    <source>
        <dbReference type="ARBA" id="ARBA00076388"/>
    </source>
</evidence>
<evidence type="ECO:0000256" key="1">
    <source>
        <dbReference type="ARBA" id="ARBA00004604"/>
    </source>
</evidence>
<evidence type="ECO:0000256" key="6">
    <source>
        <dbReference type="ARBA" id="ARBA00038503"/>
    </source>
</evidence>
<dbReference type="PANTHER" id="PTHR12416">
    <property type="entry name" value="RRNA-PROCESSING PROTEIN UTP23 HOMOLOG"/>
    <property type="match status" value="1"/>
</dbReference>
<gene>
    <name evidence="10" type="ORF">C6P40_001925</name>
</gene>
<dbReference type="InterPro" id="IPR029060">
    <property type="entry name" value="PIN-like_dom_sf"/>
</dbReference>
<dbReference type="GO" id="GO:0032040">
    <property type="term" value="C:small-subunit processome"/>
    <property type="evidence" value="ECO:0007669"/>
    <property type="project" value="InterPro"/>
</dbReference>
<dbReference type="GO" id="GO:0006364">
    <property type="term" value="P:rRNA processing"/>
    <property type="evidence" value="ECO:0007669"/>
    <property type="project" value="UniProtKB-KW"/>
</dbReference>
<feature type="compositionally biased region" description="Basic residues" evidence="8">
    <location>
        <begin position="241"/>
        <end position="252"/>
    </location>
</feature>
<evidence type="ECO:0000256" key="4">
    <source>
        <dbReference type="ARBA" id="ARBA00023242"/>
    </source>
</evidence>
<dbReference type="InterPro" id="IPR006984">
    <property type="entry name" value="Fcf1/UTP23"/>
</dbReference>
<dbReference type="Pfam" id="PF24779">
    <property type="entry name" value="UTP23_sensor"/>
    <property type="match status" value="1"/>
</dbReference>
<evidence type="ECO:0000256" key="2">
    <source>
        <dbReference type="ARBA" id="ARBA00022517"/>
    </source>
</evidence>
<dbReference type="SUPFAM" id="SSF88723">
    <property type="entry name" value="PIN domain-like"/>
    <property type="match status" value="1"/>
</dbReference>
<feature type="region of interest" description="Disordered" evidence="8">
    <location>
        <begin position="185"/>
        <end position="282"/>
    </location>
</feature>
<dbReference type="FunFam" id="3.40.50.1010:FF:000006">
    <property type="entry name" value="rRNA-processing protein UTP23 homolog"/>
    <property type="match status" value="1"/>
</dbReference>
<dbReference type="CDD" id="cd09865">
    <property type="entry name" value="PIN_ScUtp23p-like"/>
    <property type="match status" value="1"/>
</dbReference>
<evidence type="ECO:0000256" key="3">
    <source>
        <dbReference type="ARBA" id="ARBA00022552"/>
    </source>
</evidence>
<evidence type="ECO:0000259" key="9">
    <source>
        <dbReference type="Pfam" id="PF24779"/>
    </source>
</evidence>